<evidence type="ECO:0000313" key="1">
    <source>
        <dbReference type="EMBL" id="MCL1127563.1"/>
    </source>
</evidence>
<dbReference type="RefSeq" id="WP_248943003.1">
    <property type="nucleotide sequence ID" value="NZ_JAKIKS010000175.1"/>
</dbReference>
<accession>A0ABT0LIN7</accession>
<name>A0ABT0LIN7_9GAMM</name>
<dbReference type="EMBL" id="JAKIKS010000175">
    <property type="protein sequence ID" value="MCL1127563.1"/>
    <property type="molecule type" value="Genomic_DNA"/>
</dbReference>
<comment type="caution">
    <text evidence="1">The sequence shown here is derived from an EMBL/GenBank/DDBJ whole genome shotgun (WGS) entry which is preliminary data.</text>
</comment>
<evidence type="ECO:0000313" key="2">
    <source>
        <dbReference type="Proteomes" id="UP001203423"/>
    </source>
</evidence>
<gene>
    <name evidence="1" type="ORF">L2764_24590</name>
</gene>
<dbReference type="Proteomes" id="UP001203423">
    <property type="component" value="Unassembled WGS sequence"/>
</dbReference>
<organism evidence="1 2">
    <name type="scientific">Shewanella surugensis</name>
    <dbReference type="NCBI Taxonomy" id="212020"/>
    <lineage>
        <taxon>Bacteria</taxon>
        <taxon>Pseudomonadati</taxon>
        <taxon>Pseudomonadota</taxon>
        <taxon>Gammaproteobacteria</taxon>
        <taxon>Alteromonadales</taxon>
        <taxon>Shewanellaceae</taxon>
        <taxon>Shewanella</taxon>
    </lineage>
</organism>
<sequence length="78" mass="9129">MANRNNELTLPFPTIADGEKFSMMIYPFKQGDLYKGWTLRPIGALSLLLNLVKRLKYLNDYQYKKKAEMSFSALFNLF</sequence>
<protein>
    <submittedName>
        <fullName evidence="1">Uncharacterized protein</fullName>
    </submittedName>
</protein>
<reference evidence="1 2" key="1">
    <citation type="submission" date="2022-01" db="EMBL/GenBank/DDBJ databases">
        <title>Whole genome-based taxonomy of the Shewanellaceae.</title>
        <authorList>
            <person name="Martin-Rodriguez A.J."/>
        </authorList>
    </citation>
    <scope>NUCLEOTIDE SEQUENCE [LARGE SCALE GENOMIC DNA]</scope>
    <source>
        <strain evidence="1 2">DSM 17177</strain>
    </source>
</reference>
<proteinExistence type="predicted"/>
<keyword evidence="2" id="KW-1185">Reference proteome</keyword>